<dbReference type="GO" id="GO:0005886">
    <property type="term" value="C:plasma membrane"/>
    <property type="evidence" value="ECO:0007669"/>
    <property type="project" value="InterPro"/>
</dbReference>
<evidence type="ECO:0000313" key="1">
    <source>
        <dbReference type="EMBL" id="SVC70312.1"/>
    </source>
</evidence>
<dbReference type="InterPro" id="IPR026265">
    <property type="entry name" value="LptC"/>
</dbReference>
<dbReference type="AlphaFoldDB" id="A0A382PEF0"/>
<sequence>MTSCRKTTGLLTLLLAIGLSQCTQESSRTDIDTALREIKADYVIFGLTDYLTRDGVREALVEADTAYFYRDSTAVILQGNVRLRAYNRESGTERALVTADKGRLDTTNNSMIARGNAILLVEPDGRRIESSELNYHPSRDAISSDSSTTLYEGEMIVEGTGFDADLNFVNVRIRNGRTRGGVVRE</sequence>
<evidence type="ECO:0008006" key="2">
    <source>
        <dbReference type="Google" id="ProtNLM"/>
    </source>
</evidence>
<dbReference type="NCBIfam" id="TIGR04409">
    <property type="entry name" value="LptC_YrbK"/>
    <property type="match status" value="1"/>
</dbReference>
<name>A0A382PEF0_9ZZZZ</name>
<dbReference type="Pfam" id="PF06835">
    <property type="entry name" value="LptC"/>
    <property type="match status" value="1"/>
</dbReference>
<proteinExistence type="predicted"/>
<dbReference type="GO" id="GO:0015221">
    <property type="term" value="F:lipopolysaccharide transmembrane transporter activity"/>
    <property type="evidence" value="ECO:0007669"/>
    <property type="project" value="InterPro"/>
</dbReference>
<accession>A0A382PEF0</accession>
<dbReference type="Gene3D" id="2.60.450.10">
    <property type="entry name" value="Lipopolysaccharide (LPS) transport protein A like domain"/>
    <property type="match status" value="1"/>
</dbReference>
<organism evidence="1">
    <name type="scientific">marine metagenome</name>
    <dbReference type="NCBI Taxonomy" id="408172"/>
    <lineage>
        <taxon>unclassified sequences</taxon>
        <taxon>metagenomes</taxon>
        <taxon>ecological metagenomes</taxon>
    </lineage>
</organism>
<reference evidence="1" key="1">
    <citation type="submission" date="2018-05" db="EMBL/GenBank/DDBJ databases">
        <authorList>
            <person name="Lanie J.A."/>
            <person name="Ng W.-L."/>
            <person name="Kazmierczak K.M."/>
            <person name="Andrzejewski T.M."/>
            <person name="Davidsen T.M."/>
            <person name="Wayne K.J."/>
            <person name="Tettelin H."/>
            <person name="Glass J.I."/>
            <person name="Rusch D."/>
            <person name="Podicherti R."/>
            <person name="Tsui H.-C.T."/>
            <person name="Winkler M.E."/>
        </authorList>
    </citation>
    <scope>NUCLEOTIDE SEQUENCE</scope>
</reference>
<gene>
    <name evidence="1" type="ORF">METZ01_LOCUS323166</name>
</gene>
<dbReference type="InterPro" id="IPR010664">
    <property type="entry name" value="LipoPS_assembly_LptC-rel"/>
</dbReference>
<protein>
    <recommendedName>
        <fullName evidence="2">Organic solvent tolerance-like N-terminal domain-containing protein</fullName>
    </recommendedName>
</protein>
<dbReference type="EMBL" id="UINC01105981">
    <property type="protein sequence ID" value="SVC70312.1"/>
    <property type="molecule type" value="Genomic_DNA"/>
</dbReference>